<evidence type="ECO:0000313" key="2">
    <source>
        <dbReference type="EMBL" id="GAA0636347.1"/>
    </source>
</evidence>
<dbReference type="InterPro" id="IPR045970">
    <property type="entry name" value="DUF5926"/>
</dbReference>
<dbReference type="RefSeq" id="WP_344609200.1">
    <property type="nucleotide sequence ID" value="NZ_BAAAHE010000049.1"/>
</dbReference>
<comment type="caution">
    <text evidence="2">The sequence shown here is derived from an EMBL/GenBank/DDBJ whole genome shotgun (WGS) entry which is preliminary data.</text>
</comment>
<accession>A0ABP3SJF5</accession>
<reference evidence="3" key="1">
    <citation type="journal article" date="2019" name="Int. J. Syst. Evol. Microbiol.">
        <title>The Global Catalogue of Microorganisms (GCM) 10K type strain sequencing project: providing services to taxonomists for standard genome sequencing and annotation.</title>
        <authorList>
            <consortium name="The Broad Institute Genomics Platform"/>
            <consortium name="The Broad Institute Genome Sequencing Center for Infectious Disease"/>
            <person name="Wu L."/>
            <person name="Ma J."/>
        </authorList>
    </citation>
    <scope>NUCLEOTIDE SEQUENCE [LARGE SCALE GENOMIC DNA]</scope>
    <source>
        <strain evidence="3">JCM 10671</strain>
    </source>
</reference>
<dbReference type="EMBL" id="BAAAHE010000049">
    <property type="protein sequence ID" value="GAA0636347.1"/>
    <property type="molecule type" value="Genomic_DNA"/>
</dbReference>
<dbReference type="Pfam" id="PF19348">
    <property type="entry name" value="DUF5926"/>
    <property type="match status" value="1"/>
</dbReference>
<dbReference type="Proteomes" id="UP001500957">
    <property type="component" value="Unassembled WGS sequence"/>
</dbReference>
<evidence type="ECO:0000259" key="1">
    <source>
        <dbReference type="Pfam" id="PF19348"/>
    </source>
</evidence>
<proteinExistence type="predicted"/>
<name>A0ABP3SJF5_9ACTN</name>
<keyword evidence="3" id="KW-1185">Reference proteome</keyword>
<evidence type="ECO:0000313" key="3">
    <source>
        <dbReference type="Proteomes" id="UP001500957"/>
    </source>
</evidence>
<feature type="domain" description="DUF5926" evidence="1">
    <location>
        <begin position="20"/>
        <end position="283"/>
    </location>
</feature>
<gene>
    <name evidence="2" type="ORF">GCM10009547_45810</name>
</gene>
<sequence length="283" mass="30516">MSKASRARRAAERESFVLRPFEGLASECDLVAMREIVPAATAQLKLTGEYADRTVTACTVLPLALPCLTRSDGSVLVALQTQVSAGDASRQVAAALLAALNIEPGATPTDVGITPDTPPLQKLVDPAVPLEITVHDGFEFWVENPDEMTEEVKQSLEQANSAAPPTARLTSVPAAYWSDEGERAWVRWVMPHDEYPLLNALARLHAARVDAIGDGTRYVGAFRCHGLLAPVWEVPKGAPAEEFEAGVTAFQARLDEALANTEPLTAVERRARDGLASRQLTIR</sequence>
<protein>
    <submittedName>
        <fullName evidence="2">DUF5926 family protein</fullName>
    </submittedName>
</protein>
<organism evidence="2 3">
    <name type="scientific">Sporichthya brevicatena</name>
    <dbReference type="NCBI Taxonomy" id="171442"/>
    <lineage>
        <taxon>Bacteria</taxon>
        <taxon>Bacillati</taxon>
        <taxon>Actinomycetota</taxon>
        <taxon>Actinomycetes</taxon>
        <taxon>Sporichthyales</taxon>
        <taxon>Sporichthyaceae</taxon>
        <taxon>Sporichthya</taxon>
    </lineage>
</organism>